<name>A0A834L545_RHOSS</name>
<comment type="caution">
    <text evidence="1">The sequence shown here is derived from an EMBL/GenBank/DDBJ whole genome shotgun (WGS) entry which is preliminary data.</text>
</comment>
<protein>
    <submittedName>
        <fullName evidence="1">Uncharacterized protein</fullName>
    </submittedName>
</protein>
<organism evidence="1 2">
    <name type="scientific">Rhododendron simsii</name>
    <name type="common">Sims's rhododendron</name>
    <dbReference type="NCBI Taxonomy" id="118357"/>
    <lineage>
        <taxon>Eukaryota</taxon>
        <taxon>Viridiplantae</taxon>
        <taxon>Streptophyta</taxon>
        <taxon>Embryophyta</taxon>
        <taxon>Tracheophyta</taxon>
        <taxon>Spermatophyta</taxon>
        <taxon>Magnoliopsida</taxon>
        <taxon>eudicotyledons</taxon>
        <taxon>Gunneridae</taxon>
        <taxon>Pentapetalae</taxon>
        <taxon>asterids</taxon>
        <taxon>Ericales</taxon>
        <taxon>Ericaceae</taxon>
        <taxon>Ericoideae</taxon>
        <taxon>Rhodoreae</taxon>
        <taxon>Rhododendron</taxon>
    </lineage>
</organism>
<sequence>MGREVRGLDSPFKVDYGFSSTAFNLNDSYEDITYMLLFEAIYQKGGGHYDRGIYSYSFEPSSIAHNFKFVRMSSGQSEEDWANRRIPYLLYKEAEAIHSAENSRSGFEKPRILDLVHASFAAEAGFDADDGVELAKLAIK</sequence>
<evidence type="ECO:0000313" key="1">
    <source>
        <dbReference type="EMBL" id="KAF7114627.1"/>
    </source>
</evidence>
<gene>
    <name evidence="1" type="ORF">RHSIM_RhsimUnG0082100</name>
</gene>
<dbReference type="Proteomes" id="UP000626092">
    <property type="component" value="Unassembled WGS sequence"/>
</dbReference>
<accession>A0A834L545</accession>
<dbReference type="EMBL" id="WJXA01000199">
    <property type="protein sequence ID" value="KAF7114627.1"/>
    <property type="molecule type" value="Genomic_DNA"/>
</dbReference>
<evidence type="ECO:0000313" key="2">
    <source>
        <dbReference type="Proteomes" id="UP000626092"/>
    </source>
</evidence>
<proteinExistence type="predicted"/>
<dbReference type="AlphaFoldDB" id="A0A834L545"/>
<keyword evidence="2" id="KW-1185">Reference proteome</keyword>
<reference evidence="1" key="1">
    <citation type="submission" date="2019-11" db="EMBL/GenBank/DDBJ databases">
        <authorList>
            <person name="Liu Y."/>
            <person name="Hou J."/>
            <person name="Li T.-Q."/>
            <person name="Guan C.-H."/>
            <person name="Wu X."/>
            <person name="Wu H.-Z."/>
            <person name="Ling F."/>
            <person name="Zhang R."/>
            <person name="Shi X.-G."/>
            <person name="Ren J.-P."/>
            <person name="Chen E.-F."/>
            <person name="Sun J.-M."/>
        </authorList>
    </citation>
    <scope>NUCLEOTIDE SEQUENCE</scope>
    <source>
        <strain evidence="1">Adult_tree_wgs_1</strain>
        <tissue evidence="1">Leaves</tissue>
    </source>
</reference>